<protein>
    <submittedName>
        <fullName evidence="1">Uncharacterized protein</fullName>
    </submittedName>
</protein>
<dbReference type="AlphaFoldDB" id="A0A382IUJ2"/>
<reference evidence="1" key="1">
    <citation type="submission" date="2018-05" db="EMBL/GenBank/DDBJ databases">
        <authorList>
            <person name="Lanie J.A."/>
            <person name="Ng W.-L."/>
            <person name="Kazmierczak K.M."/>
            <person name="Andrzejewski T.M."/>
            <person name="Davidsen T.M."/>
            <person name="Wayne K.J."/>
            <person name="Tettelin H."/>
            <person name="Glass J.I."/>
            <person name="Rusch D."/>
            <person name="Podicherti R."/>
            <person name="Tsui H.-C.T."/>
            <person name="Winkler M.E."/>
        </authorList>
    </citation>
    <scope>NUCLEOTIDE SEQUENCE</scope>
</reference>
<dbReference type="EMBL" id="UINC01069477">
    <property type="protein sequence ID" value="SVC02882.1"/>
    <property type="molecule type" value="Genomic_DNA"/>
</dbReference>
<evidence type="ECO:0000313" key="1">
    <source>
        <dbReference type="EMBL" id="SVC02882.1"/>
    </source>
</evidence>
<gene>
    <name evidence="1" type="ORF">METZ01_LOCUS255736</name>
</gene>
<name>A0A382IUJ2_9ZZZZ</name>
<proteinExistence type="predicted"/>
<accession>A0A382IUJ2</accession>
<organism evidence="1">
    <name type="scientific">marine metagenome</name>
    <dbReference type="NCBI Taxonomy" id="408172"/>
    <lineage>
        <taxon>unclassified sequences</taxon>
        <taxon>metagenomes</taxon>
        <taxon>ecological metagenomes</taxon>
    </lineage>
</organism>
<sequence length="29" mass="3347">MHTLMIQTAEEGKNLVRISDLEEYGKEPN</sequence>